<dbReference type="EMBL" id="AOIQ01000014">
    <property type="protein sequence ID" value="ELZ10990.1"/>
    <property type="molecule type" value="Genomic_DNA"/>
</dbReference>
<dbReference type="Proteomes" id="UP000011560">
    <property type="component" value="Unassembled WGS sequence"/>
</dbReference>
<sequence length="473" mass="50973">MSDEYGTVVNVADAGADTTGTESITWVLDAHAGDDTLFVFPPGRYRMNEEFRHTGFDHFGMVGTDATIVPGDYYEFEWFNRRLFRLGVYHDPGHDLLVEGFTIDQTAPDTGIRAIEAQISDGLTVRDVTINGTHDSGTWGPGLFDVTDPDGTGIVEGFRAPAGAEWVSNTPNAGNLWRGPTGIMVSRYHRGTVELADCQLGGFPDNGVYAGNANGTVIVRRGVYRNSHASNLRIGGDGSRIVGATVIVDDNHEYFTNQRGIRLDQGSWLQVLDTAVVLEQPNGNGITVLDGVESARIHNSSVTQHTDRTNQAIVVEEFAGPTYVQQSRVEMHGGGNAIEIKGVGEPGEVGCSDVTITGPASGAVFRNAIRCERDNCEFRGLDIDQPGSDYRRALEINADDCLVYEGTYESTHHPIVVTGTGTWIESAEMNSYDGYEAIRLTDTSADVRLKANTLVGGVLDLGCDGLSMSGNAI</sequence>
<evidence type="ECO:0000313" key="1">
    <source>
        <dbReference type="EMBL" id="ELZ10990.1"/>
    </source>
</evidence>
<proteinExistence type="predicted"/>
<dbReference type="OrthoDB" id="202667at2157"/>
<evidence type="ECO:0008006" key="3">
    <source>
        <dbReference type="Google" id="ProtNLM"/>
    </source>
</evidence>
<reference evidence="1 2" key="1">
    <citation type="journal article" date="2014" name="PLoS Genet.">
        <title>Phylogenetically driven sequencing of extremely halophilic archaea reveals strategies for static and dynamic osmo-response.</title>
        <authorList>
            <person name="Becker E.A."/>
            <person name="Seitzer P.M."/>
            <person name="Tritt A."/>
            <person name="Larsen D."/>
            <person name="Krusor M."/>
            <person name="Yao A.I."/>
            <person name="Wu D."/>
            <person name="Madern D."/>
            <person name="Eisen J.A."/>
            <person name="Darling A.E."/>
            <person name="Facciotti M.T."/>
        </authorList>
    </citation>
    <scope>NUCLEOTIDE SEQUENCE [LARGE SCALE GENOMIC DNA]</scope>
    <source>
        <strain evidence="1 2">JCM 14624</strain>
    </source>
</reference>
<organism evidence="1 2">
    <name type="scientific">Halovivax asiaticus JCM 14624</name>
    <dbReference type="NCBI Taxonomy" id="1227490"/>
    <lineage>
        <taxon>Archaea</taxon>
        <taxon>Methanobacteriati</taxon>
        <taxon>Methanobacteriota</taxon>
        <taxon>Stenosarchaea group</taxon>
        <taxon>Halobacteria</taxon>
        <taxon>Halobacteriales</taxon>
        <taxon>Natrialbaceae</taxon>
        <taxon>Halovivax</taxon>
    </lineage>
</organism>
<keyword evidence="2" id="KW-1185">Reference proteome</keyword>
<protein>
    <recommendedName>
        <fullName evidence="3">Right handed beta helix domain-containing protein</fullName>
    </recommendedName>
</protein>
<dbReference type="AlphaFoldDB" id="M0BJH4"/>
<accession>M0BJH4</accession>
<evidence type="ECO:0000313" key="2">
    <source>
        <dbReference type="Proteomes" id="UP000011560"/>
    </source>
</evidence>
<comment type="caution">
    <text evidence="1">The sequence shown here is derived from an EMBL/GenBank/DDBJ whole genome shotgun (WGS) entry which is preliminary data.</text>
</comment>
<dbReference type="STRING" id="1227490.C479_09273"/>
<name>M0BJH4_9EURY</name>
<gene>
    <name evidence="1" type="ORF">C479_09273</name>
</gene>
<dbReference type="SUPFAM" id="SSF51126">
    <property type="entry name" value="Pectin lyase-like"/>
    <property type="match status" value="1"/>
</dbReference>
<dbReference type="InterPro" id="IPR011050">
    <property type="entry name" value="Pectin_lyase_fold/virulence"/>
</dbReference>
<dbReference type="RefSeq" id="WP_007701302.1">
    <property type="nucleotide sequence ID" value="NZ_AOIQ01000014.1"/>
</dbReference>